<dbReference type="RefSeq" id="WP_289502240.1">
    <property type="nucleotide sequence ID" value="NZ_CP116805.1"/>
</dbReference>
<name>A0AAE9XU94_9PROT</name>
<accession>A0AAE9XU94</accession>
<keyword evidence="1" id="KW-0732">Signal</keyword>
<evidence type="ECO:0008006" key="4">
    <source>
        <dbReference type="Google" id="ProtNLM"/>
    </source>
</evidence>
<evidence type="ECO:0000313" key="3">
    <source>
        <dbReference type="Proteomes" id="UP001217500"/>
    </source>
</evidence>
<dbReference type="AlphaFoldDB" id="A0AAE9XU94"/>
<feature type="signal peptide" evidence="1">
    <location>
        <begin position="1"/>
        <end position="20"/>
    </location>
</feature>
<evidence type="ECO:0000313" key="2">
    <source>
        <dbReference type="EMBL" id="WCL52809.1"/>
    </source>
</evidence>
<gene>
    <name evidence="2" type="ORF">PH603_09685</name>
</gene>
<keyword evidence="3" id="KW-1185">Reference proteome</keyword>
<organism evidence="2 3">
    <name type="scientific">Gimibacter soli</name>
    <dbReference type="NCBI Taxonomy" id="3024400"/>
    <lineage>
        <taxon>Bacteria</taxon>
        <taxon>Pseudomonadati</taxon>
        <taxon>Pseudomonadota</taxon>
        <taxon>Alphaproteobacteria</taxon>
        <taxon>Kordiimonadales</taxon>
        <taxon>Temperatibacteraceae</taxon>
        <taxon>Gimibacter</taxon>
    </lineage>
</organism>
<sequence length="363" mass="40677">MRLPALGLVLMLGAWLPATAEDGLETLFMIRDVEVDETARDALRAREQALRVAEDKAWDKVIDKLTRVDDRDKLPPLSFEERRRYVSGIEVLKEQASSNRYVASLNVRFEPELMIRLFTENGVGHVLSLGQPLLVLHGHTRGIFTHFLSEDATLLAARDRVDWVNRLRPYIWPAATEAERESFSWRQIVSGNQAHMAPHLRSYGVPRGLVIQSSWTERDGMGSLAFRAYESDGTEELLSGVTEKPVGPKAEEDAIAEMYDAIIGVEEKAWRQSQLVDAGATGSIEADVAAERIETLLEIERRLDRVTLVTAHRRLTLALPLSRIALDFAGREEQLIVAMKQVGLEFVGEGESRRITLTGAGRE</sequence>
<dbReference type="KEGG" id="gso:PH603_09685"/>
<dbReference type="EMBL" id="CP116805">
    <property type="protein sequence ID" value="WCL52809.1"/>
    <property type="molecule type" value="Genomic_DNA"/>
</dbReference>
<dbReference type="Proteomes" id="UP001217500">
    <property type="component" value="Chromosome"/>
</dbReference>
<protein>
    <recommendedName>
        <fullName evidence="4">DUF2066 domain-containing protein</fullName>
    </recommendedName>
</protein>
<reference evidence="2" key="1">
    <citation type="submission" date="2023-01" db="EMBL/GenBank/DDBJ databases">
        <title>The genome sequence of Kordiimonadaceae bacterium 6D33.</title>
        <authorList>
            <person name="Liu Y."/>
        </authorList>
    </citation>
    <scope>NUCLEOTIDE SEQUENCE</scope>
    <source>
        <strain evidence="2">6D33</strain>
    </source>
</reference>
<evidence type="ECO:0000256" key="1">
    <source>
        <dbReference type="SAM" id="SignalP"/>
    </source>
</evidence>
<feature type="chain" id="PRO_5042254426" description="DUF2066 domain-containing protein" evidence="1">
    <location>
        <begin position="21"/>
        <end position="363"/>
    </location>
</feature>
<proteinExistence type="predicted"/>